<dbReference type="PROSITE" id="PS00742">
    <property type="entry name" value="PEP_ENZYMES_2"/>
    <property type="match status" value="1"/>
</dbReference>
<dbReference type="InterPro" id="IPR015813">
    <property type="entry name" value="Pyrv/PenolPyrv_kinase-like_dom"/>
</dbReference>
<dbReference type="InterPro" id="IPR013815">
    <property type="entry name" value="ATP_grasp_subdomain_1"/>
</dbReference>
<gene>
    <name evidence="19" type="primary">ppsA</name>
    <name evidence="19" type="ORF">HW932_09245</name>
</gene>
<feature type="domain" description="Pyruvate phosphate dikinase AMP/ATP-binding" evidence="17">
    <location>
        <begin position="17"/>
        <end position="341"/>
    </location>
</feature>
<name>A0A850RDQ0_9GAMM</name>
<dbReference type="InterPro" id="IPR002192">
    <property type="entry name" value="PPDK_AMP/ATP-bd"/>
</dbReference>
<dbReference type="InterPro" id="IPR006319">
    <property type="entry name" value="PEP_synth"/>
</dbReference>
<dbReference type="PIRSF" id="PIRSF000854">
    <property type="entry name" value="PEP_synthase"/>
    <property type="match status" value="1"/>
</dbReference>
<evidence type="ECO:0000256" key="15">
    <source>
        <dbReference type="PIRNR" id="PIRNR000854"/>
    </source>
</evidence>
<dbReference type="FunFam" id="3.30.470.20:FF:000017">
    <property type="entry name" value="Phosphoenolpyruvate synthase"/>
    <property type="match status" value="1"/>
</dbReference>
<comment type="similarity">
    <text evidence="4 15">Belongs to the PEP-utilizing enzyme family.</text>
</comment>
<evidence type="ECO:0000259" key="18">
    <source>
        <dbReference type="Pfam" id="PF02896"/>
    </source>
</evidence>
<dbReference type="InterPro" id="IPR018274">
    <property type="entry name" value="PEP_util_AS"/>
</dbReference>
<keyword evidence="12 15" id="KW-0460">Magnesium</keyword>
<protein>
    <recommendedName>
        <fullName evidence="6 15">Phosphoenolpyruvate synthase</fullName>
        <shortName evidence="15">PEP synthase</shortName>
        <ecNumber evidence="5 15">2.7.9.2</ecNumber>
    </recommendedName>
    <alternativeName>
        <fullName evidence="13 15">Pyruvate, water dikinase</fullName>
    </alternativeName>
</protein>
<dbReference type="GO" id="GO:0005524">
    <property type="term" value="F:ATP binding"/>
    <property type="evidence" value="ECO:0007669"/>
    <property type="project" value="UniProtKB-KW"/>
</dbReference>
<comment type="function">
    <text evidence="2 15">Catalyzes the phosphorylation of pyruvate to phosphoenolpyruvate.</text>
</comment>
<dbReference type="Gene3D" id="3.30.1490.20">
    <property type="entry name" value="ATP-grasp fold, A domain"/>
    <property type="match status" value="1"/>
</dbReference>
<dbReference type="FunFam" id="3.50.30.10:FF:000002">
    <property type="entry name" value="Phosphoenolpyruvate synthase"/>
    <property type="match status" value="1"/>
</dbReference>
<dbReference type="RefSeq" id="WP_176976203.1">
    <property type="nucleotide sequence ID" value="NZ_JABZEO010000005.1"/>
</dbReference>
<dbReference type="NCBIfam" id="NF005057">
    <property type="entry name" value="PRK06464.1"/>
    <property type="match status" value="1"/>
</dbReference>
<evidence type="ECO:0000256" key="12">
    <source>
        <dbReference type="ARBA" id="ARBA00022842"/>
    </source>
</evidence>
<keyword evidence="8 15" id="KW-0479">Metal-binding</keyword>
<dbReference type="GO" id="GO:0006094">
    <property type="term" value="P:gluconeogenesis"/>
    <property type="evidence" value="ECO:0007669"/>
    <property type="project" value="UniProtKB-UniPathway"/>
</dbReference>
<reference evidence="19 20" key="1">
    <citation type="submission" date="2020-06" db="EMBL/GenBank/DDBJ databases">
        <title>Whole-genome sequence of Allochromatium humboldtianum DSM 21881, type strain.</title>
        <authorList>
            <person name="Kyndt J.A."/>
            <person name="Meyer T.E."/>
        </authorList>
    </citation>
    <scope>NUCLEOTIDE SEQUENCE [LARGE SCALE GENOMIC DNA]</scope>
    <source>
        <strain evidence="19 20">DSM 21881</strain>
    </source>
</reference>
<keyword evidence="11 15" id="KW-0067">ATP-binding</keyword>
<evidence type="ECO:0000256" key="5">
    <source>
        <dbReference type="ARBA" id="ARBA00011996"/>
    </source>
</evidence>
<dbReference type="GO" id="GO:0046872">
    <property type="term" value="F:metal ion binding"/>
    <property type="evidence" value="ECO:0007669"/>
    <property type="project" value="UniProtKB-KW"/>
</dbReference>
<dbReference type="InterPro" id="IPR036637">
    <property type="entry name" value="Phosphohistidine_dom_sf"/>
</dbReference>
<dbReference type="InterPro" id="IPR008279">
    <property type="entry name" value="PEP-util_enz_mobile_dom"/>
</dbReference>
<dbReference type="FunFam" id="3.20.20.60:FF:000010">
    <property type="entry name" value="Phosphoenolpyruvate synthase"/>
    <property type="match status" value="1"/>
</dbReference>
<evidence type="ECO:0000256" key="14">
    <source>
        <dbReference type="ARBA" id="ARBA00047700"/>
    </source>
</evidence>
<dbReference type="InterPro" id="IPR040442">
    <property type="entry name" value="Pyrv_kinase-like_dom_sf"/>
</dbReference>
<dbReference type="FunFam" id="3.30.1490.20:FF:000010">
    <property type="entry name" value="Phosphoenolpyruvate synthase"/>
    <property type="match status" value="1"/>
</dbReference>
<keyword evidence="10 15" id="KW-0418">Kinase</keyword>
<dbReference type="EMBL" id="JABZEO010000005">
    <property type="protein sequence ID" value="NVZ09447.1"/>
    <property type="molecule type" value="Genomic_DNA"/>
</dbReference>
<keyword evidence="19" id="KW-0670">Pyruvate</keyword>
<dbReference type="Pfam" id="PF01326">
    <property type="entry name" value="PPDK_N"/>
    <property type="match status" value="1"/>
</dbReference>
<dbReference type="SUPFAM" id="SSF52009">
    <property type="entry name" value="Phosphohistidine domain"/>
    <property type="match status" value="1"/>
</dbReference>
<evidence type="ECO:0000256" key="9">
    <source>
        <dbReference type="ARBA" id="ARBA00022741"/>
    </source>
</evidence>
<evidence type="ECO:0000256" key="2">
    <source>
        <dbReference type="ARBA" id="ARBA00002988"/>
    </source>
</evidence>
<dbReference type="Gene3D" id="3.30.470.20">
    <property type="entry name" value="ATP-grasp fold, B domain"/>
    <property type="match status" value="1"/>
</dbReference>
<evidence type="ECO:0000259" key="16">
    <source>
        <dbReference type="Pfam" id="PF00391"/>
    </source>
</evidence>
<dbReference type="PROSITE" id="PS00370">
    <property type="entry name" value="PEP_ENZYMES_PHOS_SITE"/>
    <property type="match status" value="1"/>
</dbReference>
<proteinExistence type="inferred from homology"/>
<dbReference type="NCBIfam" id="TIGR01418">
    <property type="entry name" value="PEP_synth"/>
    <property type="match status" value="1"/>
</dbReference>
<comment type="catalytic activity">
    <reaction evidence="14 15">
        <text>pyruvate + ATP + H2O = phosphoenolpyruvate + AMP + phosphate + 2 H(+)</text>
        <dbReference type="Rhea" id="RHEA:11364"/>
        <dbReference type="ChEBI" id="CHEBI:15361"/>
        <dbReference type="ChEBI" id="CHEBI:15377"/>
        <dbReference type="ChEBI" id="CHEBI:15378"/>
        <dbReference type="ChEBI" id="CHEBI:30616"/>
        <dbReference type="ChEBI" id="CHEBI:43474"/>
        <dbReference type="ChEBI" id="CHEBI:58702"/>
        <dbReference type="ChEBI" id="CHEBI:456215"/>
        <dbReference type="EC" id="2.7.9.2"/>
    </reaction>
</comment>
<evidence type="ECO:0000256" key="4">
    <source>
        <dbReference type="ARBA" id="ARBA00007837"/>
    </source>
</evidence>
<evidence type="ECO:0000313" key="20">
    <source>
        <dbReference type="Proteomes" id="UP000592294"/>
    </source>
</evidence>
<dbReference type="Gene3D" id="3.50.30.10">
    <property type="entry name" value="Phosphohistidine domain"/>
    <property type="match status" value="1"/>
</dbReference>
<dbReference type="UniPathway" id="UPA00138"/>
<dbReference type="InterPro" id="IPR023151">
    <property type="entry name" value="PEP_util_CS"/>
</dbReference>
<evidence type="ECO:0000256" key="8">
    <source>
        <dbReference type="ARBA" id="ARBA00022723"/>
    </source>
</evidence>
<sequence length="791" mass="86332">MTDYVRWLSDLGMDDVPVVGGKNASLGEMIQNLTHLGVSVPGGFATTADAYREFLAKDGLDERIQTVLDELDVDDVAALAEAGPRIRGWVMEQPFPAGLEAAIDEAYAKLTAEAGTDDVSWAVRSSATAEDLPDASFAGQQETFLNVHGLDNIKHRIKEVFASLFNDRAIAYRVHQGFEHRHVALSAGIQRMVRSDLAASGVMFTLDTESGFRDAVFITASYGLGEMVVQGAVNPDEFYVHKPTLTAGRPAILRRTVGDKAIRMVYSDPEHDAHVKTEPVPEDLRPRFSITDDEVQELAKQAILIEQHYGRPMDVEWAKDGTDGKLYIVQARPETVQSRTGNVIERYILKGKGPVLTTGRSIGNRIGAGVARIVESIADMNKVQPGDVLVTDMTDPDWEPIMKRAAAIVTNRGGRTCHAAIIARELGVPAVVGCNDATDKIVDGQPVTVSCAEGDTGFIYDGQLEFEYKTVELSAMPEIPVKIMMNVGNPDRAFAFAATPNAGIGLARLEFIINNMIGIHPKALLEFDQLPADLKAQIAPRIAAYASPREFYVAKLAEGIATLAAAFAPSAVIVRMSDFKSNEYANLIGGPRYEPEEENPMIGFRGAGRYVAENFRDCFEMECEALKRVRNDMGLTNVEIMIPFVRTLGQAKAVTEALAAQGLERGKDGLRLIMMCELPSNAVLAEEFLEYFDGFSIGSNDMTQLTLGLDRDSSLVAEHFDERDPAVKKMLSMSIAACRAQGKYVGICGQGPSDHKDFADWLLKQGISSISLNPDTVIDTWLYLAEQAKTL</sequence>
<keyword evidence="20" id="KW-1185">Reference proteome</keyword>
<dbReference type="InterPro" id="IPR000121">
    <property type="entry name" value="PEP_util_C"/>
</dbReference>
<evidence type="ECO:0000256" key="6">
    <source>
        <dbReference type="ARBA" id="ARBA00021623"/>
    </source>
</evidence>
<dbReference type="Pfam" id="PF02896">
    <property type="entry name" value="PEP-utilizers_C"/>
    <property type="match status" value="1"/>
</dbReference>
<accession>A0A850RDQ0</accession>
<dbReference type="AlphaFoldDB" id="A0A850RDQ0"/>
<comment type="pathway">
    <text evidence="3 15">Carbohydrate biosynthesis; gluconeogenesis.</text>
</comment>
<comment type="caution">
    <text evidence="19">The sequence shown here is derived from an EMBL/GenBank/DDBJ whole genome shotgun (WGS) entry which is preliminary data.</text>
</comment>
<evidence type="ECO:0000256" key="7">
    <source>
        <dbReference type="ARBA" id="ARBA00022679"/>
    </source>
</evidence>
<keyword evidence="9 15" id="KW-0547">Nucleotide-binding</keyword>
<evidence type="ECO:0000313" key="19">
    <source>
        <dbReference type="EMBL" id="NVZ09447.1"/>
    </source>
</evidence>
<dbReference type="PANTHER" id="PTHR43030">
    <property type="entry name" value="PHOSPHOENOLPYRUVATE SYNTHASE"/>
    <property type="match status" value="1"/>
</dbReference>
<dbReference type="Gene3D" id="3.20.20.60">
    <property type="entry name" value="Phosphoenolpyruvate-binding domains"/>
    <property type="match status" value="1"/>
</dbReference>
<dbReference type="SUPFAM" id="SSF56059">
    <property type="entry name" value="Glutathione synthetase ATP-binding domain-like"/>
    <property type="match status" value="1"/>
</dbReference>
<feature type="domain" description="PEP-utilising enzyme C-terminal" evidence="18">
    <location>
        <begin position="473"/>
        <end position="782"/>
    </location>
</feature>
<keyword evidence="7 15" id="KW-0808">Transferase</keyword>
<dbReference type="GO" id="GO:0008986">
    <property type="term" value="F:pyruvate, water dikinase activity"/>
    <property type="evidence" value="ECO:0007669"/>
    <property type="project" value="UniProtKB-EC"/>
</dbReference>
<dbReference type="SUPFAM" id="SSF51621">
    <property type="entry name" value="Phosphoenolpyruvate/pyruvate domain"/>
    <property type="match status" value="1"/>
</dbReference>
<evidence type="ECO:0000256" key="11">
    <source>
        <dbReference type="ARBA" id="ARBA00022840"/>
    </source>
</evidence>
<evidence type="ECO:0000256" key="1">
    <source>
        <dbReference type="ARBA" id="ARBA00001946"/>
    </source>
</evidence>
<dbReference type="EC" id="2.7.9.2" evidence="5 15"/>
<dbReference type="Pfam" id="PF00391">
    <property type="entry name" value="PEP-utilizers"/>
    <property type="match status" value="1"/>
</dbReference>
<evidence type="ECO:0000256" key="3">
    <source>
        <dbReference type="ARBA" id="ARBA00004742"/>
    </source>
</evidence>
<dbReference type="PANTHER" id="PTHR43030:SF1">
    <property type="entry name" value="PHOSPHOENOLPYRUVATE SYNTHASE"/>
    <property type="match status" value="1"/>
</dbReference>
<comment type="cofactor">
    <cofactor evidence="1 15">
        <name>Mg(2+)</name>
        <dbReference type="ChEBI" id="CHEBI:18420"/>
    </cofactor>
</comment>
<dbReference type="Proteomes" id="UP000592294">
    <property type="component" value="Unassembled WGS sequence"/>
</dbReference>
<feature type="domain" description="PEP-utilising enzyme mobile" evidence="16">
    <location>
        <begin position="384"/>
        <end position="454"/>
    </location>
</feature>
<evidence type="ECO:0000259" key="17">
    <source>
        <dbReference type="Pfam" id="PF01326"/>
    </source>
</evidence>
<evidence type="ECO:0000256" key="10">
    <source>
        <dbReference type="ARBA" id="ARBA00022777"/>
    </source>
</evidence>
<evidence type="ECO:0000256" key="13">
    <source>
        <dbReference type="ARBA" id="ARBA00033470"/>
    </source>
</evidence>
<organism evidence="19 20">
    <name type="scientific">Allochromatium humboldtianum</name>
    <dbReference type="NCBI Taxonomy" id="504901"/>
    <lineage>
        <taxon>Bacteria</taxon>
        <taxon>Pseudomonadati</taxon>
        <taxon>Pseudomonadota</taxon>
        <taxon>Gammaproteobacteria</taxon>
        <taxon>Chromatiales</taxon>
        <taxon>Chromatiaceae</taxon>
        <taxon>Allochromatium</taxon>
    </lineage>
</organism>